<accession>A0AAE3LSN4</accession>
<keyword evidence="2" id="KW-1185">Reference proteome</keyword>
<comment type="caution">
    <text evidence="1">The sequence shown here is derived from an EMBL/GenBank/DDBJ whole genome shotgun (WGS) entry which is preliminary data.</text>
</comment>
<evidence type="ECO:0000313" key="2">
    <source>
        <dbReference type="Proteomes" id="UP001208041"/>
    </source>
</evidence>
<evidence type="ECO:0000313" key="1">
    <source>
        <dbReference type="EMBL" id="MCV6826018.1"/>
    </source>
</evidence>
<organism evidence="1 2">
    <name type="scientific">Halocynthiibacter halioticoli</name>
    <dbReference type="NCBI Taxonomy" id="2986804"/>
    <lineage>
        <taxon>Bacteria</taxon>
        <taxon>Pseudomonadati</taxon>
        <taxon>Pseudomonadota</taxon>
        <taxon>Alphaproteobacteria</taxon>
        <taxon>Rhodobacterales</taxon>
        <taxon>Paracoccaceae</taxon>
        <taxon>Halocynthiibacter</taxon>
    </lineage>
</organism>
<dbReference type="EMBL" id="JAOYFC010000006">
    <property type="protein sequence ID" value="MCV6826018.1"/>
    <property type="molecule type" value="Genomic_DNA"/>
</dbReference>
<dbReference type="RefSeq" id="WP_263954990.1">
    <property type="nucleotide sequence ID" value="NZ_JAOYFC010000006.1"/>
</dbReference>
<sequence>MSEDIDALELWRTLTDAVQQLDSSKVTYVGRAHRLNERRVWRLDESVIGKALCFVWDREIERPVTIFAEDMEVRLHGREPFLAGGEA</sequence>
<protein>
    <submittedName>
        <fullName evidence="1">Uncharacterized protein</fullName>
    </submittedName>
</protein>
<dbReference type="Proteomes" id="UP001208041">
    <property type="component" value="Unassembled WGS sequence"/>
</dbReference>
<name>A0AAE3LSN4_9RHOB</name>
<dbReference type="AlphaFoldDB" id="A0AAE3LSN4"/>
<proteinExistence type="predicted"/>
<reference evidence="1" key="1">
    <citation type="submission" date="2022-10" db="EMBL/GenBank/DDBJ databases">
        <authorList>
            <person name="Yue Y."/>
        </authorList>
    </citation>
    <scope>NUCLEOTIDE SEQUENCE</scope>
    <source>
        <strain evidence="1">Z654</strain>
    </source>
</reference>
<gene>
    <name evidence="1" type="ORF">OH136_15755</name>
</gene>